<name>A0ABT8RX40_9BURK</name>
<dbReference type="RefSeq" id="WP_301803478.1">
    <property type="nucleotide sequence ID" value="NZ_JAUJZH010000002.1"/>
</dbReference>
<comment type="caution">
    <text evidence="2">The sequence shown here is derived from an EMBL/GenBank/DDBJ whole genome shotgun (WGS) entry which is preliminary data.</text>
</comment>
<dbReference type="InterPro" id="IPR036188">
    <property type="entry name" value="FAD/NAD-bd_sf"/>
</dbReference>
<dbReference type="Gene3D" id="3.50.50.60">
    <property type="entry name" value="FAD/NAD(P)-binding domain"/>
    <property type="match status" value="1"/>
</dbReference>
<proteinExistence type="predicted"/>
<dbReference type="SUPFAM" id="SSF51905">
    <property type="entry name" value="FAD/NAD(P)-binding domain"/>
    <property type="match status" value="1"/>
</dbReference>
<feature type="domain" description="FAD-binding" evidence="1">
    <location>
        <begin position="10"/>
        <end position="162"/>
    </location>
</feature>
<reference evidence="2" key="1">
    <citation type="submission" date="2023-06" db="EMBL/GenBank/DDBJ databases">
        <authorList>
            <person name="Jiang Y."/>
            <person name="Liu Q."/>
        </authorList>
    </citation>
    <scope>NUCLEOTIDE SEQUENCE</scope>
    <source>
        <strain evidence="2">CGMCC 1.12090</strain>
    </source>
</reference>
<evidence type="ECO:0000259" key="1">
    <source>
        <dbReference type="Pfam" id="PF01494"/>
    </source>
</evidence>
<dbReference type="PANTHER" id="PTHR42685">
    <property type="entry name" value="GERANYLGERANYL DIPHOSPHATE REDUCTASE"/>
    <property type="match status" value="1"/>
</dbReference>
<keyword evidence="2" id="KW-0503">Monooxygenase</keyword>
<sequence length="412" mass="43198">MTLSAASNTCEVLVIGAGPAGSACAQALAGAGLDVVLVDQHAFPRDKTCGDGLIPDAQRALSRLGLLDEVLARARVATHVGCVGPSGGRVELAARLAVLPRRELDELLRREAVAHGARWLAPARFEAPLFDADGRVGGARLALPDGSSRALRARWTVLATGAAAGPLLAAGVCERRLPSGIALRGYVRSEALAGRVAGLEVVWHRALRRGYGWIFPCRDGVFNIGVGLTRGRGAAAAPPEANLRELFDAFVRLHPTARELMATGQSLGPLKGAPLRCSLEGARWSRPGLLVAGEAAGSTYLLTGEGIGKALEAGLLAAQAIADGRQARAPDSAVRARYEAGLHALKPRFAAYEQANRINEHPWLADLVIWRARHSRRLVRQLGEVLEESRSPGPLGSAGGLLQLLLPLGGSS</sequence>
<keyword evidence="3" id="KW-1185">Reference proteome</keyword>
<evidence type="ECO:0000313" key="3">
    <source>
        <dbReference type="Proteomes" id="UP001169027"/>
    </source>
</evidence>
<dbReference type="PRINTS" id="PR00420">
    <property type="entry name" value="RNGMNOXGNASE"/>
</dbReference>
<evidence type="ECO:0000313" key="2">
    <source>
        <dbReference type="EMBL" id="MDO1531206.1"/>
    </source>
</evidence>
<dbReference type="Proteomes" id="UP001169027">
    <property type="component" value="Unassembled WGS sequence"/>
</dbReference>
<dbReference type="GO" id="GO:0004497">
    <property type="term" value="F:monooxygenase activity"/>
    <property type="evidence" value="ECO:0007669"/>
    <property type="project" value="UniProtKB-KW"/>
</dbReference>
<dbReference type="Pfam" id="PF01494">
    <property type="entry name" value="FAD_binding_3"/>
    <property type="match status" value="1"/>
</dbReference>
<gene>
    <name evidence="2" type="ORF">Q2T77_02810</name>
</gene>
<dbReference type="EMBL" id="JAUKVY010000002">
    <property type="protein sequence ID" value="MDO1531206.1"/>
    <property type="molecule type" value="Genomic_DNA"/>
</dbReference>
<dbReference type="InterPro" id="IPR002938">
    <property type="entry name" value="FAD-bd"/>
</dbReference>
<keyword evidence="2" id="KW-0560">Oxidoreductase</keyword>
<dbReference type="PANTHER" id="PTHR42685:SF22">
    <property type="entry name" value="CONDITIONED MEDIUM FACTOR RECEPTOR 1"/>
    <property type="match status" value="1"/>
</dbReference>
<protein>
    <submittedName>
        <fullName evidence="2">FAD-dependent monooxygenase</fullName>
    </submittedName>
</protein>
<accession>A0ABT8RX40</accession>
<dbReference type="InterPro" id="IPR050407">
    <property type="entry name" value="Geranylgeranyl_reductase"/>
</dbReference>
<organism evidence="2 3">
    <name type="scientific">Variovorax ginsengisoli</name>
    <dbReference type="NCBI Taxonomy" id="363844"/>
    <lineage>
        <taxon>Bacteria</taxon>
        <taxon>Pseudomonadati</taxon>
        <taxon>Pseudomonadota</taxon>
        <taxon>Betaproteobacteria</taxon>
        <taxon>Burkholderiales</taxon>
        <taxon>Comamonadaceae</taxon>
        <taxon>Variovorax</taxon>
    </lineage>
</organism>